<keyword evidence="4" id="KW-1185">Reference proteome</keyword>
<gene>
    <name evidence="3" type="ORF">E2A64_12385</name>
</gene>
<accession>A0A4R5PK52</accession>
<evidence type="ECO:0000313" key="4">
    <source>
        <dbReference type="Proteomes" id="UP000295131"/>
    </source>
</evidence>
<dbReference type="EMBL" id="SMSI01000002">
    <property type="protein sequence ID" value="TDH36089.1"/>
    <property type="molecule type" value="Genomic_DNA"/>
</dbReference>
<sequence length="149" mass="15808">MSKGSVIPPVLVLLFGIGVLAASAGIRPGMLDQDPGPAFMPRICGAGLILLSLYLFFDREPHEGLPRGGSLVKVIGTAVLLLAYLNLIEPLGFPLSTALFLGFEVFIIGIRNPVVLVAAPIMLSGAIYYLFRYGLDVALPATRLFGVLI</sequence>
<protein>
    <submittedName>
        <fullName evidence="3">Tripartite tricarboxylate transporter TctB family protein</fullName>
    </submittedName>
</protein>
<dbReference type="AlphaFoldDB" id="A0A4R5PK52"/>
<keyword evidence="1" id="KW-0472">Membrane</keyword>
<name>A0A4R5PK52_9HYPH</name>
<dbReference type="Proteomes" id="UP000295131">
    <property type="component" value="Unassembled WGS sequence"/>
</dbReference>
<comment type="caution">
    <text evidence="3">The sequence shown here is derived from an EMBL/GenBank/DDBJ whole genome shotgun (WGS) entry which is preliminary data.</text>
</comment>
<keyword evidence="1" id="KW-1133">Transmembrane helix</keyword>
<dbReference type="RefSeq" id="WP_133284789.1">
    <property type="nucleotide sequence ID" value="NZ_SMSI01000002.1"/>
</dbReference>
<reference evidence="3 4" key="1">
    <citation type="journal article" date="2013" name="Int. J. Syst. Evol. Microbiol.">
        <title>Hoeflea suaedae sp. nov., an endophytic bacterium isolated from the root of the halophyte Suaeda maritima.</title>
        <authorList>
            <person name="Chung E.J."/>
            <person name="Park J.A."/>
            <person name="Pramanik P."/>
            <person name="Bibi F."/>
            <person name="Jeon C.O."/>
            <person name="Chung Y.R."/>
        </authorList>
    </citation>
    <scope>NUCLEOTIDE SEQUENCE [LARGE SCALE GENOMIC DNA]</scope>
    <source>
        <strain evidence="3 4">YC6898</strain>
    </source>
</reference>
<evidence type="ECO:0000313" key="3">
    <source>
        <dbReference type="EMBL" id="TDH36089.1"/>
    </source>
</evidence>
<evidence type="ECO:0000259" key="2">
    <source>
        <dbReference type="Pfam" id="PF07331"/>
    </source>
</evidence>
<dbReference type="InterPro" id="IPR009936">
    <property type="entry name" value="DUF1468"/>
</dbReference>
<feature type="transmembrane region" description="Helical" evidence="1">
    <location>
        <begin position="40"/>
        <end position="57"/>
    </location>
</feature>
<dbReference type="OrthoDB" id="8450071at2"/>
<feature type="transmembrane region" description="Helical" evidence="1">
    <location>
        <begin position="114"/>
        <end position="131"/>
    </location>
</feature>
<evidence type="ECO:0000256" key="1">
    <source>
        <dbReference type="SAM" id="Phobius"/>
    </source>
</evidence>
<keyword evidence="1" id="KW-0812">Transmembrane</keyword>
<feature type="transmembrane region" description="Helical" evidence="1">
    <location>
        <begin position="69"/>
        <end position="85"/>
    </location>
</feature>
<organism evidence="3 4">
    <name type="scientific">Pseudohoeflea suaedae</name>
    <dbReference type="NCBI Taxonomy" id="877384"/>
    <lineage>
        <taxon>Bacteria</taxon>
        <taxon>Pseudomonadati</taxon>
        <taxon>Pseudomonadota</taxon>
        <taxon>Alphaproteobacteria</taxon>
        <taxon>Hyphomicrobiales</taxon>
        <taxon>Rhizobiaceae</taxon>
        <taxon>Pseudohoeflea</taxon>
    </lineage>
</organism>
<proteinExistence type="predicted"/>
<feature type="domain" description="DUF1468" evidence="2">
    <location>
        <begin position="11"/>
        <end position="140"/>
    </location>
</feature>
<dbReference type="Pfam" id="PF07331">
    <property type="entry name" value="TctB"/>
    <property type="match status" value="1"/>
</dbReference>